<organism evidence="2 3">
    <name type="scientific">Athelia psychrophila</name>
    <dbReference type="NCBI Taxonomy" id="1759441"/>
    <lineage>
        <taxon>Eukaryota</taxon>
        <taxon>Fungi</taxon>
        <taxon>Dikarya</taxon>
        <taxon>Basidiomycota</taxon>
        <taxon>Agaricomycotina</taxon>
        <taxon>Agaricomycetes</taxon>
        <taxon>Agaricomycetidae</taxon>
        <taxon>Atheliales</taxon>
        <taxon>Atheliaceae</taxon>
        <taxon>Athelia</taxon>
    </lineage>
</organism>
<keyword evidence="3" id="KW-1185">Reference proteome</keyword>
<dbReference type="EMBL" id="KV417527">
    <property type="protein sequence ID" value="KZP24318.1"/>
    <property type="molecule type" value="Genomic_DNA"/>
</dbReference>
<accession>A0A166MU49</accession>
<feature type="compositionally biased region" description="Basic and acidic residues" evidence="1">
    <location>
        <begin position="29"/>
        <end position="45"/>
    </location>
</feature>
<evidence type="ECO:0000256" key="1">
    <source>
        <dbReference type="SAM" id="MobiDB-lite"/>
    </source>
</evidence>
<proteinExistence type="predicted"/>
<evidence type="ECO:0000313" key="2">
    <source>
        <dbReference type="EMBL" id="KZP24318.1"/>
    </source>
</evidence>
<dbReference type="AlphaFoldDB" id="A0A166MU49"/>
<dbReference type="Proteomes" id="UP000076532">
    <property type="component" value="Unassembled WGS sequence"/>
</dbReference>
<gene>
    <name evidence="2" type="ORF">FIBSPDRAFT_857440</name>
</gene>
<feature type="compositionally biased region" description="Basic residues" evidence="1">
    <location>
        <begin position="46"/>
        <end position="81"/>
    </location>
</feature>
<protein>
    <submittedName>
        <fullName evidence="2">Uncharacterized protein</fullName>
    </submittedName>
</protein>
<name>A0A166MU49_9AGAM</name>
<feature type="non-terminal residue" evidence="2">
    <location>
        <position position="81"/>
    </location>
</feature>
<reference evidence="2 3" key="1">
    <citation type="journal article" date="2016" name="Mol. Biol. Evol.">
        <title>Comparative Genomics of Early-Diverging Mushroom-Forming Fungi Provides Insights into the Origins of Lignocellulose Decay Capabilities.</title>
        <authorList>
            <person name="Nagy L.G."/>
            <person name="Riley R."/>
            <person name="Tritt A."/>
            <person name="Adam C."/>
            <person name="Daum C."/>
            <person name="Floudas D."/>
            <person name="Sun H."/>
            <person name="Yadav J.S."/>
            <person name="Pangilinan J."/>
            <person name="Larsson K.H."/>
            <person name="Matsuura K."/>
            <person name="Barry K."/>
            <person name="Labutti K."/>
            <person name="Kuo R."/>
            <person name="Ohm R.A."/>
            <person name="Bhattacharya S.S."/>
            <person name="Shirouzu T."/>
            <person name="Yoshinaga Y."/>
            <person name="Martin F.M."/>
            <person name="Grigoriev I.V."/>
            <person name="Hibbett D.S."/>
        </authorList>
    </citation>
    <scope>NUCLEOTIDE SEQUENCE [LARGE SCALE GENOMIC DNA]</scope>
    <source>
        <strain evidence="2 3">CBS 109695</strain>
    </source>
</reference>
<evidence type="ECO:0000313" key="3">
    <source>
        <dbReference type="Proteomes" id="UP000076532"/>
    </source>
</evidence>
<feature type="region of interest" description="Disordered" evidence="1">
    <location>
        <begin position="21"/>
        <end position="81"/>
    </location>
</feature>
<sequence length="81" mass="9224">MPVQGGINPLSLLVVAISVPPQPARTHHAPREHDWRGQQPRERSSHRAAHRTQRLAHHPRRLRAHIHTHAPHAPKRRATGE</sequence>